<evidence type="ECO:0000259" key="3">
    <source>
        <dbReference type="PROSITE" id="PS50943"/>
    </source>
</evidence>
<proteinExistence type="predicted"/>
<dbReference type="InterPro" id="IPR010982">
    <property type="entry name" value="Lambda_DNA-bd_dom_sf"/>
</dbReference>
<dbReference type="CDD" id="cd00093">
    <property type="entry name" value="HTH_XRE"/>
    <property type="match status" value="1"/>
</dbReference>
<dbReference type="GO" id="GO:0003677">
    <property type="term" value="F:DNA binding"/>
    <property type="evidence" value="ECO:0007669"/>
    <property type="project" value="UniProtKB-KW"/>
</dbReference>
<dbReference type="PANTHER" id="PTHR46558">
    <property type="entry name" value="TRACRIPTIONAL REGULATORY PROTEIN-RELATED-RELATED"/>
    <property type="match status" value="1"/>
</dbReference>
<reference evidence="4" key="2">
    <citation type="journal article" date="2021" name="PeerJ">
        <title>Extensive microbial diversity within the chicken gut microbiome revealed by metagenomics and culture.</title>
        <authorList>
            <person name="Gilroy R."/>
            <person name="Ravi A."/>
            <person name="Getino M."/>
            <person name="Pursley I."/>
            <person name="Horton D.L."/>
            <person name="Alikhan N.F."/>
            <person name="Baker D."/>
            <person name="Gharbi K."/>
            <person name="Hall N."/>
            <person name="Watson M."/>
            <person name="Adriaenssens E.M."/>
            <person name="Foster-Nyarko E."/>
            <person name="Jarju S."/>
            <person name="Secka A."/>
            <person name="Antonio M."/>
            <person name="Oren A."/>
            <person name="Chaudhuri R.R."/>
            <person name="La Ragione R."/>
            <person name="Hildebrand F."/>
            <person name="Pallen M.J."/>
        </authorList>
    </citation>
    <scope>NUCLEOTIDE SEQUENCE</scope>
    <source>
        <strain evidence="4">CHK157-1446</strain>
    </source>
</reference>
<evidence type="ECO:0000313" key="4">
    <source>
        <dbReference type="EMBL" id="HIS24307.1"/>
    </source>
</evidence>
<dbReference type="Pfam" id="PF01381">
    <property type="entry name" value="HTH_3"/>
    <property type="match status" value="1"/>
</dbReference>
<dbReference type="AlphaFoldDB" id="A0A9D1ENR4"/>
<comment type="caution">
    <text evidence="4">The sequence shown here is derived from an EMBL/GenBank/DDBJ whole genome shotgun (WGS) entry which is preliminary data.</text>
</comment>
<feature type="domain" description="HTH cro/C1-type" evidence="3">
    <location>
        <begin position="12"/>
        <end position="63"/>
    </location>
</feature>
<gene>
    <name evidence="4" type="ORF">IAD01_02765</name>
</gene>
<keyword evidence="1" id="KW-0238">DNA-binding</keyword>
<protein>
    <submittedName>
        <fullName evidence="4">Helix-turn-helix transcriptional regulator</fullName>
    </submittedName>
</protein>
<organism evidence="4 5">
    <name type="scientific">Candidatus Faeciplasma gallinarum</name>
    <dbReference type="NCBI Taxonomy" id="2840799"/>
    <lineage>
        <taxon>Bacteria</taxon>
        <taxon>Bacillati</taxon>
        <taxon>Bacillota</taxon>
        <taxon>Clostridia</taxon>
        <taxon>Eubacteriales</taxon>
        <taxon>Oscillospiraceae</taxon>
        <taxon>Oscillospiraceae incertae sedis</taxon>
        <taxon>Candidatus Faeciplasma</taxon>
    </lineage>
</organism>
<dbReference type="PANTHER" id="PTHR46558:SF11">
    <property type="entry name" value="HTH-TYPE TRANSCRIPTIONAL REGULATOR XRE"/>
    <property type="match status" value="1"/>
</dbReference>
<dbReference type="EMBL" id="DVIR01000030">
    <property type="protein sequence ID" value="HIS24307.1"/>
    <property type="molecule type" value="Genomic_DNA"/>
</dbReference>
<feature type="region of interest" description="Disordered" evidence="2">
    <location>
        <begin position="232"/>
        <end position="253"/>
    </location>
</feature>
<dbReference type="InterPro" id="IPR001387">
    <property type="entry name" value="Cro/C1-type_HTH"/>
</dbReference>
<dbReference type="PROSITE" id="PS50943">
    <property type="entry name" value="HTH_CROC1"/>
    <property type="match status" value="1"/>
</dbReference>
<sequence>MNEDFSRIMTLLRKERKLPQKKVAQDLGISQGLLSHYEKGKRECGLSFLVKAADYYNVSCDYLLGRSPEPQGKTISISDIPEDDPNHRDRVTPGTVMIAFNKKLVINSLNVLFSLLTKFKSAAVIKEASNYVMLAVYKVFRYIYSSNAQNDQNFFVIDKTIAPSGCDAAMSMAEAKLNAALNGVEVDGDEGVSEEEAPEINTESLAKDYPQYYSSTVNLIKNSEAKIKALSALSGGEERQTKAHASRSGHAGN</sequence>
<dbReference type="Proteomes" id="UP000823982">
    <property type="component" value="Unassembled WGS sequence"/>
</dbReference>
<accession>A0A9D1ENR4</accession>
<dbReference type="SUPFAM" id="SSF47413">
    <property type="entry name" value="lambda repressor-like DNA-binding domains"/>
    <property type="match status" value="1"/>
</dbReference>
<dbReference type="SMART" id="SM00530">
    <property type="entry name" value="HTH_XRE"/>
    <property type="match status" value="1"/>
</dbReference>
<reference evidence="4" key="1">
    <citation type="submission" date="2020-10" db="EMBL/GenBank/DDBJ databases">
        <authorList>
            <person name="Gilroy R."/>
        </authorList>
    </citation>
    <scope>NUCLEOTIDE SEQUENCE</scope>
    <source>
        <strain evidence="4">CHK157-1446</strain>
    </source>
</reference>
<dbReference type="Gene3D" id="1.10.260.40">
    <property type="entry name" value="lambda repressor-like DNA-binding domains"/>
    <property type="match status" value="1"/>
</dbReference>
<name>A0A9D1ENR4_9FIRM</name>
<evidence type="ECO:0000313" key="5">
    <source>
        <dbReference type="Proteomes" id="UP000823982"/>
    </source>
</evidence>
<evidence type="ECO:0000256" key="1">
    <source>
        <dbReference type="ARBA" id="ARBA00023125"/>
    </source>
</evidence>
<evidence type="ECO:0000256" key="2">
    <source>
        <dbReference type="SAM" id="MobiDB-lite"/>
    </source>
</evidence>